<dbReference type="KEGG" id="sgi:SGRAN_1044"/>
<comment type="subcellular location">
    <subcellularLocation>
        <location evidence="1 11">Cell outer membrane</location>
        <topology evidence="1 11">Multi-pass membrane protein</topology>
    </subcellularLocation>
</comment>
<protein>
    <submittedName>
        <fullName evidence="16">TonB-dependent receptor</fullName>
    </submittedName>
</protein>
<evidence type="ECO:0000256" key="13">
    <source>
        <dbReference type="SAM" id="SignalP"/>
    </source>
</evidence>
<keyword evidence="2 11" id="KW-0813">Transport</keyword>
<proteinExistence type="inferred from homology"/>
<comment type="similarity">
    <text evidence="11 12">Belongs to the TonB-dependent receptor family.</text>
</comment>
<evidence type="ECO:0000256" key="12">
    <source>
        <dbReference type="RuleBase" id="RU003357"/>
    </source>
</evidence>
<dbReference type="SUPFAM" id="SSF56935">
    <property type="entry name" value="Porins"/>
    <property type="match status" value="1"/>
</dbReference>
<dbReference type="Pfam" id="PF07715">
    <property type="entry name" value="Plug"/>
    <property type="match status" value="1"/>
</dbReference>
<feature type="chain" id="PRO_5041692866" evidence="13">
    <location>
        <begin position="24"/>
        <end position="781"/>
    </location>
</feature>
<evidence type="ECO:0000256" key="10">
    <source>
        <dbReference type="ARBA" id="ARBA00023237"/>
    </source>
</evidence>
<evidence type="ECO:0000313" key="16">
    <source>
        <dbReference type="EMBL" id="AMG73437.1"/>
    </source>
</evidence>
<keyword evidence="3 11" id="KW-1134">Transmembrane beta strand</keyword>
<dbReference type="PROSITE" id="PS52016">
    <property type="entry name" value="TONB_DEPENDENT_REC_3"/>
    <property type="match status" value="1"/>
</dbReference>
<dbReference type="RefSeq" id="WP_067181272.1">
    <property type="nucleotide sequence ID" value="NZ_CP012199.1"/>
</dbReference>
<keyword evidence="13" id="KW-0732">Signal</keyword>
<keyword evidence="4" id="KW-0410">Iron transport</keyword>
<feature type="domain" description="TonB-dependent receptor-like beta-barrel" evidence="14">
    <location>
        <begin position="272"/>
        <end position="747"/>
    </location>
</feature>
<feature type="signal peptide" evidence="13">
    <location>
        <begin position="1"/>
        <end position="23"/>
    </location>
</feature>
<evidence type="ECO:0000256" key="5">
    <source>
        <dbReference type="ARBA" id="ARBA00022692"/>
    </source>
</evidence>
<feature type="domain" description="TonB-dependent receptor plug" evidence="15">
    <location>
        <begin position="55"/>
        <end position="161"/>
    </location>
</feature>
<dbReference type="Gene3D" id="2.40.170.20">
    <property type="entry name" value="TonB-dependent receptor, beta-barrel domain"/>
    <property type="match status" value="1"/>
</dbReference>
<reference evidence="16 17" key="1">
    <citation type="journal article" date="2016" name="BMC Genomics">
        <title>Genomic analysis of the nitrate-respiring Sphingopyxis granuli (formerly Sphingomonas macrogoltabida) strain TFA.</title>
        <authorList>
            <person name="Garcia-Romero I."/>
            <person name="Perez-Pulido A.J."/>
            <person name="Gonzalez-Flores Y.E."/>
            <person name="Reyes-Ramirez F."/>
            <person name="Santero E."/>
            <person name="Floriano B."/>
        </authorList>
    </citation>
    <scope>NUCLEOTIDE SEQUENCE [LARGE SCALE GENOMIC DNA]</scope>
    <source>
        <strain evidence="16 17">TFA</strain>
    </source>
</reference>
<keyword evidence="16" id="KW-0675">Receptor</keyword>
<dbReference type="InterPro" id="IPR000531">
    <property type="entry name" value="Beta-barrel_TonB"/>
</dbReference>
<keyword evidence="5 11" id="KW-0812">Transmembrane</keyword>
<keyword evidence="7" id="KW-0406">Ion transport</keyword>
<accession>A0AA86GIK7</accession>
<keyword evidence="6" id="KW-0408">Iron</keyword>
<dbReference type="InterPro" id="IPR036942">
    <property type="entry name" value="Beta-barrel_TonB_sf"/>
</dbReference>
<evidence type="ECO:0000256" key="4">
    <source>
        <dbReference type="ARBA" id="ARBA00022496"/>
    </source>
</evidence>
<gene>
    <name evidence="16" type="ORF">SGRAN_1044</name>
</gene>
<name>A0AA86GIK7_9SPHN</name>
<evidence type="ECO:0000256" key="1">
    <source>
        <dbReference type="ARBA" id="ARBA00004571"/>
    </source>
</evidence>
<evidence type="ECO:0000256" key="7">
    <source>
        <dbReference type="ARBA" id="ARBA00023065"/>
    </source>
</evidence>
<evidence type="ECO:0000256" key="3">
    <source>
        <dbReference type="ARBA" id="ARBA00022452"/>
    </source>
</evidence>
<dbReference type="GO" id="GO:0009279">
    <property type="term" value="C:cell outer membrane"/>
    <property type="evidence" value="ECO:0007669"/>
    <property type="project" value="UniProtKB-SubCell"/>
</dbReference>
<keyword evidence="17" id="KW-1185">Reference proteome</keyword>
<evidence type="ECO:0000256" key="2">
    <source>
        <dbReference type="ARBA" id="ARBA00022448"/>
    </source>
</evidence>
<evidence type="ECO:0000256" key="6">
    <source>
        <dbReference type="ARBA" id="ARBA00023004"/>
    </source>
</evidence>
<organism evidence="16 17">
    <name type="scientific">Sphingopyxis granuli</name>
    <dbReference type="NCBI Taxonomy" id="267128"/>
    <lineage>
        <taxon>Bacteria</taxon>
        <taxon>Pseudomonadati</taxon>
        <taxon>Pseudomonadota</taxon>
        <taxon>Alphaproteobacteria</taxon>
        <taxon>Sphingomonadales</taxon>
        <taxon>Sphingomonadaceae</taxon>
        <taxon>Sphingopyxis</taxon>
    </lineage>
</organism>
<keyword evidence="9 11" id="KW-0472">Membrane</keyword>
<evidence type="ECO:0000256" key="11">
    <source>
        <dbReference type="PROSITE-ProRule" id="PRU01360"/>
    </source>
</evidence>
<evidence type="ECO:0000259" key="15">
    <source>
        <dbReference type="Pfam" id="PF07715"/>
    </source>
</evidence>
<evidence type="ECO:0000256" key="8">
    <source>
        <dbReference type="ARBA" id="ARBA00023077"/>
    </source>
</evidence>
<keyword evidence="8 12" id="KW-0798">TonB box</keyword>
<dbReference type="AlphaFoldDB" id="A0AA86GIK7"/>
<dbReference type="PANTHER" id="PTHR32552">
    <property type="entry name" value="FERRICHROME IRON RECEPTOR-RELATED"/>
    <property type="match status" value="1"/>
</dbReference>
<keyword evidence="10 11" id="KW-0998">Cell outer membrane</keyword>
<dbReference type="Pfam" id="PF00593">
    <property type="entry name" value="TonB_dep_Rec_b-barrel"/>
    <property type="match status" value="1"/>
</dbReference>
<sequence>MRIGKYLLGVSMASILLASHAQAGAVASAPNDAAPSQDDANEIIVTANKRSQALNDVGLAITAIGGDSLERRKVSSLSDLAQNVPGLSFTPSTNSTPVYTLRGIGFYETSLAAYPTVSVYLGEAPLPFPVMTTLTNFDLDRVEVLKGPQGTLFGNNATGGAINYIAAKPQAAFGVGGSLSYARFNDVRAEAYVTGALSPTLNGRLAVVTQQSDGWQRSMTRPRDNNGATHSVAGRLLLDWEPSSDLRIQLNINGSSDHSQPMAAQYSAFREQFPGSVNRSLLESQIPAPRDPRVADWSDLFRPSARNWLAQGILRADLELGNGVTLTSLTSYTHYDHDQVVDGDGLALSVVDFISNAGNIDSFSQELRVANDPAADFRWLLGANYARDVVFEDNLIDYKDTTAFDTFGGVSVSGYDSRQTMNNYAVFANLEFDVVPTVTIKGGARYTQADRHANICAYDPYVVYDPRSNGSQGQFAAFITATSTALSGSTTPLIGPYQCYQLNAQFKPERTIRDLDEDNLSYRVGIDWKPSRDLIVYANVAKGYKAGSFPTLAGTFDTSFNPVTQESVLSLEGGIKATLADRLLSIDAALFHYDYRNKQLRSKLNDPVIGVLDALVNIPKSSVIGFEVAATLRPSRELSIGGALTYLDATIDRFTGVNAAGVNQDFDGFRVPYTPKWQYGINADYIAPLSDRLNGFAGVQWNHRSGTNAVIGDPALFALPSHGLLDFQLGVEADDQRWRAFVWGKNVTNEFYLTHVQQSYDAVARYAGRPATYGVTVSFKY</sequence>
<evidence type="ECO:0000313" key="17">
    <source>
        <dbReference type="Proteomes" id="UP000058599"/>
    </source>
</evidence>
<dbReference type="EMBL" id="CP012199">
    <property type="protein sequence ID" value="AMG73437.1"/>
    <property type="molecule type" value="Genomic_DNA"/>
</dbReference>
<dbReference type="Proteomes" id="UP000058599">
    <property type="component" value="Chromosome"/>
</dbReference>
<evidence type="ECO:0000259" key="14">
    <source>
        <dbReference type="Pfam" id="PF00593"/>
    </source>
</evidence>
<dbReference type="InterPro" id="IPR012910">
    <property type="entry name" value="Plug_dom"/>
</dbReference>
<dbReference type="InterPro" id="IPR039426">
    <property type="entry name" value="TonB-dep_rcpt-like"/>
</dbReference>
<evidence type="ECO:0000256" key="9">
    <source>
        <dbReference type="ARBA" id="ARBA00023136"/>
    </source>
</evidence>
<dbReference type="GO" id="GO:0006826">
    <property type="term" value="P:iron ion transport"/>
    <property type="evidence" value="ECO:0007669"/>
    <property type="project" value="UniProtKB-KW"/>
</dbReference>
<dbReference type="PANTHER" id="PTHR32552:SF81">
    <property type="entry name" value="TONB-DEPENDENT OUTER MEMBRANE RECEPTOR"/>
    <property type="match status" value="1"/>
</dbReference>